<evidence type="ECO:0000313" key="3">
    <source>
        <dbReference type="Proteomes" id="UP000829685"/>
    </source>
</evidence>
<dbReference type="AlphaFoldDB" id="A0A9Q0AST1"/>
<evidence type="ECO:0000259" key="1">
    <source>
        <dbReference type="Pfam" id="PF01425"/>
    </source>
</evidence>
<reference evidence="2" key="1">
    <citation type="submission" date="2021-03" db="EMBL/GenBank/DDBJ databases">
        <title>Revisited historic fungal species revealed as producer of novel bioactive compounds through whole genome sequencing and comparative genomics.</title>
        <authorList>
            <person name="Vignolle G.A."/>
            <person name="Hochenegger N."/>
            <person name="Mach R.L."/>
            <person name="Mach-Aigner A.R."/>
            <person name="Javad Rahimi M."/>
            <person name="Salim K.A."/>
            <person name="Chan C.M."/>
            <person name="Lim L.B.L."/>
            <person name="Cai F."/>
            <person name="Druzhinina I.S."/>
            <person name="U'Ren J.M."/>
            <person name="Derntl C."/>
        </authorList>
    </citation>
    <scope>NUCLEOTIDE SEQUENCE</scope>
    <source>
        <strain evidence="2">TUCIM 5799</strain>
    </source>
</reference>
<dbReference type="PANTHER" id="PTHR11895">
    <property type="entry name" value="TRANSAMIDASE"/>
    <property type="match status" value="1"/>
</dbReference>
<accession>A0A9Q0AST1</accession>
<dbReference type="InterPro" id="IPR036928">
    <property type="entry name" value="AS_sf"/>
</dbReference>
<dbReference type="Proteomes" id="UP000829685">
    <property type="component" value="Unassembled WGS sequence"/>
</dbReference>
<keyword evidence="3" id="KW-1185">Reference proteome</keyword>
<gene>
    <name evidence="2" type="ORF">JX265_004090</name>
</gene>
<dbReference type="PANTHER" id="PTHR11895:SF171">
    <property type="entry name" value="AMIDASE DOMAIN-CONTAINING PROTEIN"/>
    <property type="match status" value="1"/>
</dbReference>
<feature type="domain" description="Amidase" evidence="1">
    <location>
        <begin position="220"/>
        <end position="552"/>
    </location>
</feature>
<organism evidence="2 3">
    <name type="scientific">Neoarthrinium moseri</name>
    <dbReference type="NCBI Taxonomy" id="1658444"/>
    <lineage>
        <taxon>Eukaryota</taxon>
        <taxon>Fungi</taxon>
        <taxon>Dikarya</taxon>
        <taxon>Ascomycota</taxon>
        <taxon>Pezizomycotina</taxon>
        <taxon>Sordariomycetes</taxon>
        <taxon>Xylariomycetidae</taxon>
        <taxon>Amphisphaeriales</taxon>
        <taxon>Apiosporaceae</taxon>
        <taxon>Neoarthrinium</taxon>
    </lineage>
</organism>
<name>A0A9Q0AST1_9PEZI</name>
<dbReference type="InterPro" id="IPR000120">
    <property type="entry name" value="Amidase"/>
</dbReference>
<dbReference type="InterPro" id="IPR023631">
    <property type="entry name" value="Amidase_dom"/>
</dbReference>
<proteinExistence type="predicted"/>
<dbReference type="SUPFAM" id="SSF75304">
    <property type="entry name" value="Amidase signature (AS) enzymes"/>
    <property type="match status" value="1"/>
</dbReference>
<comment type="caution">
    <text evidence="2">The sequence shown here is derived from an EMBL/GenBank/DDBJ whole genome shotgun (WGS) entry which is preliminary data.</text>
</comment>
<dbReference type="Pfam" id="PF01425">
    <property type="entry name" value="Amidase"/>
    <property type="match status" value="2"/>
</dbReference>
<dbReference type="Gene3D" id="3.90.1300.10">
    <property type="entry name" value="Amidase signature (AS) domain"/>
    <property type="match status" value="1"/>
</dbReference>
<dbReference type="EMBL" id="JAFIMR010000007">
    <property type="protein sequence ID" value="KAI1876564.1"/>
    <property type="molecule type" value="Genomic_DNA"/>
</dbReference>
<evidence type="ECO:0000313" key="2">
    <source>
        <dbReference type="EMBL" id="KAI1876564.1"/>
    </source>
</evidence>
<feature type="domain" description="Amidase" evidence="1">
    <location>
        <begin position="87"/>
        <end position="202"/>
    </location>
</feature>
<sequence>MTLQRIDPALVDALRAIAKSRGFSLNARDESGYVALTRNAQASVEFLLNLPDYNDPRLVPPVDNQGRAYSRPKASENPLNAWSHKTNITASVPADGLGLLMGRTIAIKDNMRVAGVPLTDGTQPFHLSEDKPYPIPQLDATIVSRVLDAGATITGTSTCENYCMSAMSCTSATGPVQNPWLSGYTSGGSSSGNAALLAIHAVQKWREERNLPPANHLGEGVDLALGADQGGSIRLPAAYCGVYGLKPTLGLVPYTGIEGLHPLCDHAGPMASSVRDTALLLSVVAGYDGFDPRMTPEAPLRERVPQYHALLDDEIAARTVAETWSPTSAAKGLRVGILQESFDIPNLDPEVASIIRTAASRFAELGGIVEEVSIPQHAYAPHTFSAAVGLHAADTFLNPAPSALSYPFSTAAPSQNQHWYDNLTASNPQAVHIFLTGLYLQDRQRCPESVRAKVLSHVHELRAAYDEALARFDVLITPANPTPGVKHAEQGLGVRDKADFLLSNTLNTCPFNVSGHPALVIPVGWGAVKGEEDAQLPVGMQIVGRRWGEETLFLAAAAWEVLGKGLDGVRT</sequence>
<dbReference type="GO" id="GO:0003824">
    <property type="term" value="F:catalytic activity"/>
    <property type="evidence" value="ECO:0007669"/>
    <property type="project" value="InterPro"/>
</dbReference>
<protein>
    <recommendedName>
        <fullName evidence="1">Amidase domain-containing protein</fullName>
    </recommendedName>
</protein>